<sequence length="313" mass="33362">MPVTIRQLSYFRALAAQRNFRRAAESCNVSQPALSVQIRELEAALNGPLVERQARDVVLTPFGREVLESAERILAEVAGLEHAARRRGGLTGTLSLGVIPTIAPYFLPEALAALRAEDISLDVEVTETKTETLLARLAEGALDAALVALPIEEEGIEVLPLFEDRFLLAGSAARLAQISGVPSPEGLAESQLLLLEDGHCLTDQALAVCGRGRGNARINMGATSLSTLSRLVAAGFGLTLMPEVAALTELRASPGMRLRRFGAPQPARIVALARRASNHREGWFTELADVLQTVGEGLVEGVRKSPEIAPAEG</sequence>
<dbReference type="RefSeq" id="WP_260350279.1">
    <property type="nucleotide sequence ID" value="NZ_NTHN02000095.1"/>
</dbReference>
<keyword evidence="5" id="KW-0804">Transcription</keyword>
<organism evidence="7 8">
    <name type="scientific">Alloyangia mangrovi</name>
    <dbReference type="NCBI Taxonomy" id="1779329"/>
    <lineage>
        <taxon>Bacteria</taxon>
        <taxon>Pseudomonadati</taxon>
        <taxon>Pseudomonadota</taxon>
        <taxon>Alphaproteobacteria</taxon>
        <taxon>Rhodobacterales</taxon>
        <taxon>Roseobacteraceae</taxon>
        <taxon>Alloyangia</taxon>
    </lineage>
</organism>
<dbReference type="InterPro" id="IPR000847">
    <property type="entry name" value="LysR_HTH_N"/>
</dbReference>
<proteinExistence type="inferred from homology"/>
<keyword evidence="2" id="KW-0805">Transcription regulation</keyword>
<comment type="caution">
    <text evidence="7">The sequence shown here is derived from an EMBL/GenBank/DDBJ whole genome shotgun (WGS) entry which is preliminary data.</text>
</comment>
<dbReference type="InterPro" id="IPR036388">
    <property type="entry name" value="WH-like_DNA-bd_sf"/>
</dbReference>
<dbReference type="Gene3D" id="1.10.10.10">
    <property type="entry name" value="Winged helix-like DNA-binding domain superfamily/Winged helix DNA-binding domain"/>
    <property type="match status" value="1"/>
</dbReference>
<dbReference type="Pfam" id="PF03466">
    <property type="entry name" value="LysR_substrate"/>
    <property type="match status" value="1"/>
</dbReference>
<evidence type="ECO:0000256" key="4">
    <source>
        <dbReference type="ARBA" id="ARBA00023159"/>
    </source>
</evidence>
<dbReference type="PANTHER" id="PTHR30346:SF26">
    <property type="entry name" value="HYDROGEN PEROXIDE-INDUCIBLE GENES ACTIVATOR"/>
    <property type="match status" value="1"/>
</dbReference>
<dbReference type="Proteomes" id="UP000217448">
    <property type="component" value="Unassembled WGS sequence"/>
</dbReference>
<comment type="similarity">
    <text evidence="1">Belongs to the LysR transcriptional regulatory family.</text>
</comment>
<accession>A0ABT2KTA8</accession>
<evidence type="ECO:0000256" key="3">
    <source>
        <dbReference type="ARBA" id="ARBA00023125"/>
    </source>
</evidence>
<dbReference type="PRINTS" id="PR00039">
    <property type="entry name" value="HTHLYSR"/>
</dbReference>
<dbReference type="Gene3D" id="3.40.190.10">
    <property type="entry name" value="Periplasmic binding protein-like II"/>
    <property type="match status" value="2"/>
</dbReference>
<evidence type="ECO:0000313" key="7">
    <source>
        <dbReference type="EMBL" id="MCT4373505.1"/>
    </source>
</evidence>
<keyword evidence="8" id="KW-1185">Reference proteome</keyword>
<dbReference type="Pfam" id="PF00126">
    <property type="entry name" value="HTH_1"/>
    <property type="match status" value="1"/>
</dbReference>
<protein>
    <submittedName>
        <fullName evidence="7">LysR family transcriptional regulator</fullName>
    </submittedName>
</protein>
<dbReference type="PANTHER" id="PTHR30346">
    <property type="entry name" value="TRANSCRIPTIONAL DUAL REGULATOR HCAR-RELATED"/>
    <property type="match status" value="1"/>
</dbReference>
<name>A0ABT2KTA8_9RHOB</name>
<evidence type="ECO:0000256" key="1">
    <source>
        <dbReference type="ARBA" id="ARBA00009437"/>
    </source>
</evidence>
<dbReference type="SUPFAM" id="SSF53850">
    <property type="entry name" value="Periplasmic binding protein-like II"/>
    <property type="match status" value="1"/>
</dbReference>
<dbReference type="PROSITE" id="PS50931">
    <property type="entry name" value="HTH_LYSR"/>
    <property type="match status" value="1"/>
</dbReference>
<evidence type="ECO:0000256" key="5">
    <source>
        <dbReference type="ARBA" id="ARBA00023163"/>
    </source>
</evidence>
<evidence type="ECO:0000256" key="2">
    <source>
        <dbReference type="ARBA" id="ARBA00023015"/>
    </source>
</evidence>
<dbReference type="SUPFAM" id="SSF46785">
    <property type="entry name" value="Winged helix' DNA-binding domain"/>
    <property type="match status" value="1"/>
</dbReference>
<evidence type="ECO:0000313" key="8">
    <source>
        <dbReference type="Proteomes" id="UP000217448"/>
    </source>
</evidence>
<evidence type="ECO:0000259" key="6">
    <source>
        <dbReference type="PROSITE" id="PS50931"/>
    </source>
</evidence>
<gene>
    <name evidence="7" type="ORF">CLG85_025700</name>
</gene>
<feature type="domain" description="HTH lysR-type" evidence="6">
    <location>
        <begin position="3"/>
        <end position="60"/>
    </location>
</feature>
<keyword evidence="3" id="KW-0238">DNA-binding</keyword>
<dbReference type="EMBL" id="NTHN02000095">
    <property type="protein sequence ID" value="MCT4373505.1"/>
    <property type="molecule type" value="Genomic_DNA"/>
</dbReference>
<dbReference type="InterPro" id="IPR036390">
    <property type="entry name" value="WH_DNA-bd_sf"/>
</dbReference>
<keyword evidence="4" id="KW-0010">Activator</keyword>
<dbReference type="InterPro" id="IPR005119">
    <property type="entry name" value="LysR_subst-bd"/>
</dbReference>
<reference evidence="8" key="1">
    <citation type="submission" date="2023-07" db="EMBL/GenBank/DDBJ databases">
        <title>Yangia mangrovi SAOS 153D genome.</title>
        <authorList>
            <person name="Verma A."/>
            <person name="Pal Y."/>
            <person name="Sundharam S."/>
            <person name="Bisht B."/>
            <person name="Srinivasan K."/>
        </authorList>
    </citation>
    <scope>NUCLEOTIDE SEQUENCE [LARGE SCALE GENOMIC DNA]</scope>
    <source>
        <strain evidence="8">SAOS 153D</strain>
    </source>
</reference>
<dbReference type="CDD" id="cd08411">
    <property type="entry name" value="PBP2_OxyR"/>
    <property type="match status" value="1"/>
</dbReference>